<accession>A0A4Y7Q0K7</accession>
<evidence type="ECO:0000256" key="1">
    <source>
        <dbReference type="SAM" id="SignalP"/>
    </source>
</evidence>
<evidence type="ECO:0000313" key="2">
    <source>
        <dbReference type="EMBL" id="TDL20768.1"/>
    </source>
</evidence>
<organism evidence="2 3">
    <name type="scientific">Rickenella mellea</name>
    <dbReference type="NCBI Taxonomy" id="50990"/>
    <lineage>
        <taxon>Eukaryota</taxon>
        <taxon>Fungi</taxon>
        <taxon>Dikarya</taxon>
        <taxon>Basidiomycota</taxon>
        <taxon>Agaricomycotina</taxon>
        <taxon>Agaricomycetes</taxon>
        <taxon>Hymenochaetales</taxon>
        <taxon>Rickenellaceae</taxon>
        <taxon>Rickenella</taxon>
    </lineage>
</organism>
<dbReference type="Proteomes" id="UP000294933">
    <property type="component" value="Unassembled WGS sequence"/>
</dbReference>
<keyword evidence="3" id="KW-1185">Reference proteome</keyword>
<dbReference type="AlphaFoldDB" id="A0A4Y7Q0K7"/>
<evidence type="ECO:0000313" key="3">
    <source>
        <dbReference type="Proteomes" id="UP000294933"/>
    </source>
</evidence>
<dbReference type="EMBL" id="ML170185">
    <property type="protein sequence ID" value="TDL20768.1"/>
    <property type="molecule type" value="Genomic_DNA"/>
</dbReference>
<keyword evidence="1" id="KW-0732">Signal</keyword>
<reference evidence="2 3" key="1">
    <citation type="submission" date="2018-06" db="EMBL/GenBank/DDBJ databases">
        <title>A transcriptomic atlas of mushroom development highlights an independent origin of complex multicellularity.</title>
        <authorList>
            <consortium name="DOE Joint Genome Institute"/>
            <person name="Krizsan K."/>
            <person name="Almasi E."/>
            <person name="Merenyi Z."/>
            <person name="Sahu N."/>
            <person name="Viragh M."/>
            <person name="Koszo T."/>
            <person name="Mondo S."/>
            <person name="Kiss B."/>
            <person name="Balint B."/>
            <person name="Kues U."/>
            <person name="Barry K."/>
            <person name="Hegedus J.C."/>
            <person name="Henrissat B."/>
            <person name="Johnson J."/>
            <person name="Lipzen A."/>
            <person name="Ohm R."/>
            <person name="Nagy I."/>
            <person name="Pangilinan J."/>
            <person name="Yan J."/>
            <person name="Xiong Y."/>
            <person name="Grigoriev I.V."/>
            <person name="Hibbett D.S."/>
            <person name="Nagy L.G."/>
        </authorList>
    </citation>
    <scope>NUCLEOTIDE SEQUENCE [LARGE SCALE GENOMIC DNA]</scope>
    <source>
        <strain evidence="2 3">SZMC22713</strain>
    </source>
</reference>
<feature type="chain" id="PRO_5021506419" evidence="1">
    <location>
        <begin position="23"/>
        <end position="88"/>
    </location>
</feature>
<feature type="non-terminal residue" evidence="2">
    <location>
        <position position="1"/>
    </location>
</feature>
<gene>
    <name evidence="2" type="ORF">BD410DRAFT_790434</name>
</gene>
<protein>
    <submittedName>
        <fullName evidence="2">Uncharacterized protein</fullName>
    </submittedName>
</protein>
<dbReference type="VEuPathDB" id="FungiDB:BD410DRAFT_790434"/>
<proteinExistence type="predicted"/>
<sequence length="88" mass="9334">MQLKNSLLSLFVACAFSRGAYGSPSPIVTVCRPCPTVPFITARGLVDSDPTPTFNPGGPIITGTPIPTEVNHYKRDAVTVTKDCLCPI</sequence>
<feature type="signal peptide" evidence="1">
    <location>
        <begin position="1"/>
        <end position="22"/>
    </location>
</feature>
<name>A0A4Y7Q0K7_9AGAM</name>